<dbReference type="GeneID" id="94429799"/>
<accession>A0A2C6KQC3</accession>
<organism evidence="3 4">
    <name type="scientific">Cystoisospora suis</name>
    <dbReference type="NCBI Taxonomy" id="483139"/>
    <lineage>
        <taxon>Eukaryota</taxon>
        <taxon>Sar</taxon>
        <taxon>Alveolata</taxon>
        <taxon>Apicomplexa</taxon>
        <taxon>Conoidasida</taxon>
        <taxon>Coccidia</taxon>
        <taxon>Eucoccidiorida</taxon>
        <taxon>Eimeriorina</taxon>
        <taxon>Sarcocystidae</taxon>
        <taxon>Cystoisospora</taxon>
    </lineage>
</organism>
<protein>
    <recommendedName>
        <fullName evidence="5">Transmembrane protein</fullName>
    </recommendedName>
</protein>
<gene>
    <name evidence="3" type="ORF">CSUI_006428</name>
</gene>
<keyword evidence="2" id="KW-0812">Transmembrane</keyword>
<dbReference type="Proteomes" id="UP000221165">
    <property type="component" value="Unassembled WGS sequence"/>
</dbReference>
<evidence type="ECO:0000313" key="4">
    <source>
        <dbReference type="Proteomes" id="UP000221165"/>
    </source>
</evidence>
<dbReference type="AlphaFoldDB" id="A0A2C6KQC3"/>
<dbReference type="EMBL" id="MIGC01003250">
    <property type="protein sequence ID" value="PHJ19747.1"/>
    <property type="molecule type" value="Genomic_DNA"/>
</dbReference>
<keyword evidence="2" id="KW-0472">Membrane</keyword>
<keyword evidence="2" id="KW-1133">Transmembrane helix</keyword>
<evidence type="ECO:0000313" key="3">
    <source>
        <dbReference type="EMBL" id="PHJ19747.1"/>
    </source>
</evidence>
<feature type="transmembrane region" description="Helical" evidence="2">
    <location>
        <begin position="76"/>
        <end position="97"/>
    </location>
</feature>
<name>A0A2C6KQC3_9APIC</name>
<feature type="region of interest" description="Disordered" evidence="1">
    <location>
        <begin position="108"/>
        <end position="130"/>
    </location>
</feature>
<dbReference type="VEuPathDB" id="ToxoDB:CSUI_006428"/>
<reference evidence="3 4" key="1">
    <citation type="journal article" date="2017" name="Int. J. Parasitol.">
        <title>The genome of the protozoan parasite Cystoisospora suis and a reverse vaccinology approach to identify vaccine candidates.</title>
        <authorList>
            <person name="Palmieri N."/>
            <person name="Shrestha A."/>
            <person name="Ruttkowski B."/>
            <person name="Beck T."/>
            <person name="Vogl C."/>
            <person name="Tomley F."/>
            <person name="Blake D.P."/>
            <person name="Joachim A."/>
        </authorList>
    </citation>
    <scope>NUCLEOTIDE SEQUENCE [LARGE SCALE GENOMIC DNA]</scope>
    <source>
        <strain evidence="3 4">Wien I</strain>
    </source>
</reference>
<keyword evidence="4" id="KW-1185">Reference proteome</keyword>
<sequence>MCAPRRVTAVSEVGSAAPRSLSESQKTSELCSSFDAEASEVIVGLPLIGRTDEEGAAGVSEMNKWKERVWKGRTKAVWAVLRVVVLAILITVTLVLVKNVTDPVGPAAMDQQKAEANSELQGPDSELDEDPIVCTPEPDEELTDEQKDDIVRELLATPHGGLKLATELQLGVHVDGDTRLRTRAAFMDFFPEVYLDDVSGNRRPGWKYLKDLVSRENWEKLGQLGEEPKTWEGEVMKWIR</sequence>
<proteinExistence type="predicted"/>
<comment type="caution">
    <text evidence="3">The sequence shown here is derived from an EMBL/GenBank/DDBJ whole genome shotgun (WGS) entry which is preliminary data.</text>
</comment>
<evidence type="ECO:0000256" key="2">
    <source>
        <dbReference type="SAM" id="Phobius"/>
    </source>
</evidence>
<evidence type="ECO:0000256" key="1">
    <source>
        <dbReference type="SAM" id="MobiDB-lite"/>
    </source>
</evidence>
<dbReference type="RefSeq" id="XP_067921443.1">
    <property type="nucleotide sequence ID" value="XM_068066588.1"/>
</dbReference>
<evidence type="ECO:0008006" key="5">
    <source>
        <dbReference type="Google" id="ProtNLM"/>
    </source>
</evidence>